<dbReference type="InterPro" id="IPR032675">
    <property type="entry name" value="LRR_dom_sf"/>
</dbReference>
<dbReference type="EMBL" id="JAWWNJ010000129">
    <property type="protein sequence ID" value="KAK6987749.1"/>
    <property type="molecule type" value="Genomic_DNA"/>
</dbReference>
<dbReference type="Gene3D" id="3.80.10.10">
    <property type="entry name" value="Ribonuclease Inhibitor"/>
    <property type="match status" value="1"/>
</dbReference>
<evidence type="ECO:0000313" key="1">
    <source>
        <dbReference type="EMBL" id="KAK6987749.1"/>
    </source>
</evidence>
<protein>
    <submittedName>
        <fullName evidence="1">Uncharacterized protein</fullName>
    </submittedName>
</protein>
<name>A0AAV9ZMX9_9AGAR</name>
<organism evidence="1 2">
    <name type="scientific">Favolaschia claudopus</name>
    <dbReference type="NCBI Taxonomy" id="2862362"/>
    <lineage>
        <taxon>Eukaryota</taxon>
        <taxon>Fungi</taxon>
        <taxon>Dikarya</taxon>
        <taxon>Basidiomycota</taxon>
        <taxon>Agaricomycotina</taxon>
        <taxon>Agaricomycetes</taxon>
        <taxon>Agaricomycetidae</taxon>
        <taxon>Agaricales</taxon>
        <taxon>Marasmiineae</taxon>
        <taxon>Mycenaceae</taxon>
        <taxon>Favolaschia</taxon>
    </lineage>
</organism>
<gene>
    <name evidence="1" type="ORF">R3P38DRAFT_2805528</name>
</gene>
<evidence type="ECO:0000313" key="2">
    <source>
        <dbReference type="Proteomes" id="UP001362999"/>
    </source>
</evidence>
<dbReference type="SUPFAM" id="SSF52047">
    <property type="entry name" value="RNI-like"/>
    <property type="match status" value="1"/>
</dbReference>
<keyword evidence="2" id="KW-1185">Reference proteome</keyword>
<accession>A0AAV9ZMX9</accession>
<dbReference type="AlphaFoldDB" id="A0AAV9ZMX9"/>
<comment type="caution">
    <text evidence="1">The sequence shown here is derived from an EMBL/GenBank/DDBJ whole genome shotgun (WGS) entry which is preliminary data.</text>
</comment>
<proteinExistence type="predicted"/>
<dbReference type="Proteomes" id="UP001362999">
    <property type="component" value="Unassembled WGS sequence"/>
</dbReference>
<reference evidence="1 2" key="1">
    <citation type="journal article" date="2024" name="J Genomics">
        <title>Draft genome sequencing and assembly of Favolaschia claudopus CIRM-BRFM 2984 isolated from oak limbs.</title>
        <authorList>
            <person name="Navarro D."/>
            <person name="Drula E."/>
            <person name="Chaduli D."/>
            <person name="Cazenave R."/>
            <person name="Ahrendt S."/>
            <person name="Wang J."/>
            <person name="Lipzen A."/>
            <person name="Daum C."/>
            <person name="Barry K."/>
            <person name="Grigoriev I.V."/>
            <person name="Favel A."/>
            <person name="Rosso M.N."/>
            <person name="Martin F."/>
        </authorList>
    </citation>
    <scope>NUCLEOTIDE SEQUENCE [LARGE SCALE GENOMIC DNA]</scope>
    <source>
        <strain evidence="1 2">CIRM-BRFM 2984</strain>
    </source>
</reference>
<sequence length="459" mass="51758">MTNIDTLSRALRAQILDDPIFWIALYVDWGDPSGLYKSRIAVNKGVVATHIEKVKMRSLNIHFALPCRGKAASLADRLWAQLLQQPAKWRTFLVSANNTCRENERCIHSMVQGDFLRNAPRIENFAATKKEGEYLGCGIMHPLVKIALKKSMRSVRVQVPATITAWRRNNLKVLDLRTNEDTTDWSSFFSTCGQLEELTWRRRAHMRATVIITLPKLQVFTTYTTNVLPPINAPNLSSLSVLDSAFSFTSSHFDGLVGVACVTPHMQHLDFLLNPIRNADVMEIFQRCPNLCTFAASTHENRTALYGAIAARGRTQHLLYGPRIFEEAKFSHGPPMNSHGEAARRKYEGLTRVAFRVAGNTVHFEPRAQRMVVSRFSAGFNFGGAGETALIKENGMDVQKTRVYNQSFDPMSLRSQSGRSDIVLIILSTDVRGVEAVLHRGWFFKGKRYSVFRDRPGRA</sequence>